<dbReference type="KEGG" id="pmh:P9215_06511"/>
<dbReference type="EMBL" id="CP000825">
    <property type="protein sequence ID" value="ABV50266.1"/>
    <property type="molecule type" value="Genomic_DNA"/>
</dbReference>
<dbReference type="Proteomes" id="UP000002014">
    <property type="component" value="Chromosome"/>
</dbReference>
<evidence type="ECO:0000313" key="4">
    <source>
        <dbReference type="Proteomes" id="UP000002014"/>
    </source>
</evidence>
<protein>
    <submittedName>
        <fullName evidence="3">Uncharacterized protein</fullName>
    </submittedName>
</protein>
<dbReference type="AlphaFoldDB" id="A8G3T5"/>
<keyword evidence="2" id="KW-0732">Signal</keyword>
<proteinExistence type="predicted"/>
<reference evidence="3 4" key="1">
    <citation type="journal article" date="2007" name="PLoS Genet.">
        <title>Patterns and implications of gene gain and loss in the evolution of Prochlorococcus.</title>
        <authorList>
            <person name="Kettler G.C."/>
            <person name="Martiny A.C."/>
            <person name="Huang K."/>
            <person name="Zucker J."/>
            <person name="Coleman M.L."/>
            <person name="Rodrigue S."/>
            <person name="Chen F."/>
            <person name="Lapidus A."/>
            <person name="Ferriera S."/>
            <person name="Johnson J."/>
            <person name="Steglich C."/>
            <person name="Church G.M."/>
            <person name="Richardson P."/>
            <person name="Chisholm S.W."/>
        </authorList>
    </citation>
    <scope>NUCLEOTIDE SEQUENCE [LARGE SCALE GENOMIC DNA]</scope>
    <source>
        <strain evidence="3 4">MIT 9215</strain>
    </source>
</reference>
<feature type="signal peptide" evidence="2">
    <location>
        <begin position="1"/>
        <end position="23"/>
    </location>
</feature>
<dbReference type="HOGENOM" id="CLU_1377086_0_0_3"/>
<dbReference type="OrthoDB" id="540196at2"/>
<gene>
    <name evidence="3" type="ordered locus">P9215_06511</name>
</gene>
<evidence type="ECO:0000256" key="1">
    <source>
        <dbReference type="SAM" id="MobiDB-lite"/>
    </source>
</evidence>
<feature type="compositionally biased region" description="Polar residues" evidence="1">
    <location>
        <begin position="138"/>
        <end position="147"/>
    </location>
</feature>
<sequence>MKIYLLMLISIVNIFGVNQFAKADFGDADFPIGMFKDGPKSYHDAWCRKIKQKCRVRFQGKAMWVEGQGGIQRSQYSGYRFDLEGEEYYNYISYKSSISNQKREALFLFAHAKAHRDFQRAFVRWVNQDASPIPNYRFPNSQGPQDTQGKDKDLNPYENPLIKDWSIKTTEKGMRGKINCDSPVWKNRKVCQ</sequence>
<feature type="region of interest" description="Disordered" evidence="1">
    <location>
        <begin position="134"/>
        <end position="158"/>
    </location>
</feature>
<name>A8G3T5_PROM2</name>
<feature type="chain" id="PRO_5002722632" evidence="2">
    <location>
        <begin position="24"/>
        <end position="192"/>
    </location>
</feature>
<evidence type="ECO:0000313" key="3">
    <source>
        <dbReference type="EMBL" id="ABV50266.1"/>
    </source>
</evidence>
<organism evidence="3 4">
    <name type="scientific">Prochlorococcus marinus (strain MIT 9215)</name>
    <dbReference type="NCBI Taxonomy" id="93060"/>
    <lineage>
        <taxon>Bacteria</taxon>
        <taxon>Bacillati</taxon>
        <taxon>Cyanobacteriota</taxon>
        <taxon>Cyanophyceae</taxon>
        <taxon>Synechococcales</taxon>
        <taxon>Prochlorococcaceae</taxon>
        <taxon>Prochlorococcus</taxon>
    </lineage>
</organism>
<accession>A8G3T5</accession>
<evidence type="ECO:0000256" key="2">
    <source>
        <dbReference type="SAM" id="SignalP"/>
    </source>
</evidence>
<dbReference type="eggNOG" id="ENOG503225X">
    <property type="taxonomic scope" value="Bacteria"/>
</dbReference>
<dbReference type="RefSeq" id="WP_012007388.1">
    <property type="nucleotide sequence ID" value="NC_009840.1"/>
</dbReference>